<dbReference type="RefSeq" id="WP_238311867.1">
    <property type="nucleotide sequence ID" value="NZ_BPQV01000008.1"/>
</dbReference>
<keyword evidence="2" id="KW-1185">Reference proteome</keyword>
<evidence type="ECO:0000313" key="1">
    <source>
        <dbReference type="EMBL" id="GJE28075.1"/>
    </source>
</evidence>
<dbReference type="PANTHER" id="PTHR34472">
    <property type="entry name" value="SULFUR CARRIER PROTEIN THIS"/>
    <property type="match status" value="1"/>
</dbReference>
<dbReference type="PANTHER" id="PTHR34472:SF1">
    <property type="entry name" value="SULFUR CARRIER PROTEIN THIS"/>
    <property type="match status" value="1"/>
</dbReference>
<proteinExistence type="predicted"/>
<dbReference type="Gene3D" id="3.10.20.30">
    <property type="match status" value="1"/>
</dbReference>
<dbReference type="Pfam" id="PF02597">
    <property type="entry name" value="ThiS"/>
    <property type="match status" value="1"/>
</dbReference>
<gene>
    <name evidence="1" type="primary">thiS</name>
    <name evidence="1" type="ORF">LKMONMHP_2939</name>
</gene>
<reference evidence="1" key="1">
    <citation type="journal article" date="2021" name="Front. Microbiol.">
        <title>Comprehensive Comparative Genomics and Phenotyping of Methylobacterium Species.</title>
        <authorList>
            <person name="Alessa O."/>
            <person name="Ogura Y."/>
            <person name="Fujitani Y."/>
            <person name="Takami H."/>
            <person name="Hayashi T."/>
            <person name="Sahin N."/>
            <person name="Tani A."/>
        </authorList>
    </citation>
    <scope>NUCLEOTIDE SEQUENCE</scope>
    <source>
        <strain evidence="1">NBRC 15689</strain>
    </source>
</reference>
<comment type="caution">
    <text evidence="1">The sequence shown here is derived from an EMBL/GenBank/DDBJ whole genome shotgun (WGS) entry which is preliminary data.</text>
</comment>
<dbReference type="InterPro" id="IPR003749">
    <property type="entry name" value="ThiS/MoaD-like"/>
</dbReference>
<dbReference type="CDD" id="cd00565">
    <property type="entry name" value="Ubl_ThiS"/>
    <property type="match status" value="1"/>
</dbReference>
<dbReference type="InterPro" id="IPR016155">
    <property type="entry name" value="Mopterin_synth/thiamin_S_b"/>
</dbReference>
<evidence type="ECO:0000313" key="2">
    <source>
        <dbReference type="Proteomes" id="UP001055156"/>
    </source>
</evidence>
<dbReference type="InterPro" id="IPR010035">
    <property type="entry name" value="Thi_S"/>
</dbReference>
<name>A0ABQ4TD82_METOR</name>
<dbReference type="EMBL" id="BPQV01000008">
    <property type="protein sequence ID" value="GJE28075.1"/>
    <property type="molecule type" value="Genomic_DNA"/>
</dbReference>
<dbReference type="Proteomes" id="UP001055156">
    <property type="component" value="Unassembled WGS sequence"/>
</dbReference>
<protein>
    <submittedName>
        <fullName evidence="1">Sulfur carrier protein ThiS</fullName>
    </submittedName>
</protein>
<dbReference type="InterPro" id="IPR012675">
    <property type="entry name" value="Beta-grasp_dom_sf"/>
</dbReference>
<organism evidence="1 2">
    <name type="scientific">Methylobacterium organophilum</name>
    <dbReference type="NCBI Taxonomy" id="410"/>
    <lineage>
        <taxon>Bacteria</taxon>
        <taxon>Pseudomonadati</taxon>
        <taxon>Pseudomonadota</taxon>
        <taxon>Alphaproteobacteria</taxon>
        <taxon>Hyphomicrobiales</taxon>
        <taxon>Methylobacteriaceae</taxon>
        <taxon>Methylobacterium</taxon>
    </lineage>
</organism>
<sequence length="70" mass="7680">MTVTINGERREHAAETLASLFAVEAEERGIESPEGIAMALNGRVVRRSEWSVTPLRDGDRVEIVRAMQGG</sequence>
<dbReference type="NCBIfam" id="TIGR01683">
    <property type="entry name" value="thiS"/>
    <property type="match status" value="1"/>
</dbReference>
<accession>A0ABQ4TD82</accession>
<reference evidence="1" key="2">
    <citation type="submission" date="2021-08" db="EMBL/GenBank/DDBJ databases">
        <authorList>
            <person name="Tani A."/>
            <person name="Ola A."/>
            <person name="Ogura Y."/>
            <person name="Katsura K."/>
            <person name="Hayashi T."/>
        </authorList>
    </citation>
    <scope>NUCLEOTIDE SEQUENCE</scope>
    <source>
        <strain evidence="1">NBRC 15689</strain>
    </source>
</reference>
<dbReference type="SUPFAM" id="SSF54285">
    <property type="entry name" value="MoaD/ThiS"/>
    <property type="match status" value="1"/>
</dbReference>